<dbReference type="Proteomes" id="UP000189704">
    <property type="component" value="Unplaced"/>
</dbReference>
<evidence type="ECO:0000259" key="6">
    <source>
        <dbReference type="PROSITE" id="PS50041"/>
    </source>
</evidence>
<dbReference type="SUPFAM" id="SSF56436">
    <property type="entry name" value="C-type lectin-like"/>
    <property type="match status" value="1"/>
</dbReference>
<evidence type="ECO:0000256" key="5">
    <source>
        <dbReference type="ARBA" id="ARBA00023136"/>
    </source>
</evidence>
<evidence type="ECO:0000256" key="1">
    <source>
        <dbReference type="ARBA" id="ARBA00004401"/>
    </source>
</evidence>
<keyword evidence="7" id="KW-1185">Reference proteome</keyword>
<dbReference type="PROSITE" id="PS50041">
    <property type="entry name" value="C_TYPE_LECTIN_2"/>
    <property type="match status" value="1"/>
</dbReference>
<dbReference type="GO" id="GO:0030246">
    <property type="term" value="F:carbohydrate binding"/>
    <property type="evidence" value="ECO:0007669"/>
    <property type="project" value="UniProtKB-KW"/>
</dbReference>
<dbReference type="KEGG" id="csyr:103250498"/>
<dbReference type="Gene3D" id="3.10.100.10">
    <property type="entry name" value="Mannose-Binding Protein A, subunit A"/>
    <property type="match status" value="1"/>
</dbReference>
<keyword evidence="5" id="KW-0472">Membrane</keyword>
<proteinExistence type="predicted"/>
<dbReference type="InterPro" id="IPR001304">
    <property type="entry name" value="C-type_lectin-like"/>
</dbReference>
<dbReference type="CTD" id="9976"/>
<keyword evidence="3" id="KW-0430">Lectin</keyword>
<evidence type="ECO:0000256" key="4">
    <source>
        <dbReference type="ARBA" id="ARBA00022968"/>
    </source>
</evidence>
<gene>
    <name evidence="8" type="primary">CLEC2B</name>
</gene>
<dbReference type="InterPro" id="IPR016186">
    <property type="entry name" value="C-type_lectin-like/link_sf"/>
</dbReference>
<dbReference type="GO" id="GO:0005886">
    <property type="term" value="C:plasma membrane"/>
    <property type="evidence" value="ECO:0007669"/>
    <property type="project" value="UniProtKB-SubCell"/>
</dbReference>
<dbReference type="RefSeq" id="XP_008047284.1">
    <property type="nucleotide sequence ID" value="XM_008049093.1"/>
</dbReference>
<comment type="subcellular location">
    <subcellularLocation>
        <location evidence="1">Cell membrane</location>
        <topology evidence="1">Single-pass type II membrane protein</topology>
    </subcellularLocation>
</comment>
<dbReference type="PANTHER" id="PTHR45710">
    <property type="entry name" value="C-TYPE LECTIN DOMAIN-CONTAINING PROTEIN 180"/>
    <property type="match status" value="1"/>
</dbReference>
<evidence type="ECO:0000256" key="3">
    <source>
        <dbReference type="ARBA" id="ARBA00022734"/>
    </source>
</evidence>
<protein>
    <submittedName>
        <fullName evidence="8">C-type lectin domain family 2 member B</fullName>
    </submittedName>
</protein>
<dbReference type="SMART" id="SM00034">
    <property type="entry name" value="CLECT"/>
    <property type="match status" value="1"/>
</dbReference>
<sequence length="143" mass="16865">MYLESPDTREKKLKHIAAKNQVPKGCCPDKWIGFQRKCYYFSEKEANWTSSRDNCATEDAFLTKIDTQQEMNFLRRYKGNSDHWIGLTMINNQTGNWVDGTKFNNWFKVRGREECAYLNDDGAATARCYPERKWICRKNDTLV</sequence>
<dbReference type="PANTHER" id="PTHR45710:SF15">
    <property type="entry name" value="C-TYPE LECTIN DOMAIN FAMILY 2 MEMBER B"/>
    <property type="match status" value="1"/>
</dbReference>
<keyword evidence="4" id="KW-0735">Signal-anchor</keyword>
<dbReference type="CDD" id="cd03593">
    <property type="entry name" value="CLECT_NK_receptors_like"/>
    <property type="match status" value="1"/>
</dbReference>
<reference evidence="8" key="1">
    <citation type="submission" date="2025-08" db="UniProtKB">
        <authorList>
            <consortium name="RefSeq"/>
        </authorList>
    </citation>
    <scope>IDENTIFICATION</scope>
</reference>
<evidence type="ECO:0000313" key="7">
    <source>
        <dbReference type="Proteomes" id="UP000189704"/>
    </source>
</evidence>
<feature type="domain" description="C-type lectin" evidence="6">
    <location>
        <begin position="34"/>
        <end position="137"/>
    </location>
</feature>
<dbReference type="InterPro" id="IPR033992">
    <property type="entry name" value="NKR-like_CTLD"/>
</dbReference>
<organism evidence="7 8">
    <name type="scientific">Carlito syrichta</name>
    <name type="common">Philippine tarsier</name>
    <name type="synonym">Tarsius syrichta</name>
    <dbReference type="NCBI Taxonomy" id="1868482"/>
    <lineage>
        <taxon>Eukaryota</taxon>
        <taxon>Metazoa</taxon>
        <taxon>Chordata</taxon>
        <taxon>Craniata</taxon>
        <taxon>Vertebrata</taxon>
        <taxon>Euteleostomi</taxon>
        <taxon>Mammalia</taxon>
        <taxon>Eutheria</taxon>
        <taxon>Euarchontoglires</taxon>
        <taxon>Primates</taxon>
        <taxon>Haplorrhini</taxon>
        <taxon>Tarsiiformes</taxon>
        <taxon>Tarsiidae</taxon>
        <taxon>Carlito</taxon>
    </lineage>
</organism>
<dbReference type="GeneID" id="103250498"/>
<dbReference type="OrthoDB" id="8935730at2759"/>
<dbReference type="InterPro" id="IPR016187">
    <property type="entry name" value="CTDL_fold"/>
</dbReference>
<name>A0A1U7SHE4_CARSF</name>
<dbReference type="AlphaFoldDB" id="A0A1U7SHE4"/>
<dbReference type="InterPro" id="IPR050828">
    <property type="entry name" value="C-type_lectin/matrix_domain"/>
</dbReference>
<accession>A0A1U7SHE4</accession>
<evidence type="ECO:0000256" key="2">
    <source>
        <dbReference type="ARBA" id="ARBA00022692"/>
    </source>
</evidence>
<dbReference type="Pfam" id="PF00059">
    <property type="entry name" value="Lectin_C"/>
    <property type="match status" value="1"/>
</dbReference>
<evidence type="ECO:0000313" key="8">
    <source>
        <dbReference type="RefSeq" id="XP_008047284.1"/>
    </source>
</evidence>
<dbReference type="STRING" id="1868482.ENSTSYP00000002687"/>
<keyword evidence="2" id="KW-0812">Transmembrane</keyword>